<organism evidence="1 2">
    <name type="scientific">Bauhinia variegata</name>
    <name type="common">Purple orchid tree</name>
    <name type="synonym">Phanera variegata</name>
    <dbReference type="NCBI Taxonomy" id="167791"/>
    <lineage>
        <taxon>Eukaryota</taxon>
        <taxon>Viridiplantae</taxon>
        <taxon>Streptophyta</taxon>
        <taxon>Embryophyta</taxon>
        <taxon>Tracheophyta</taxon>
        <taxon>Spermatophyta</taxon>
        <taxon>Magnoliopsida</taxon>
        <taxon>eudicotyledons</taxon>
        <taxon>Gunneridae</taxon>
        <taxon>Pentapetalae</taxon>
        <taxon>rosids</taxon>
        <taxon>fabids</taxon>
        <taxon>Fabales</taxon>
        <taxon>Fabaceae</taxon>
        <taxon>Cercidoideae</taxon>
        <taxon>Cercideae</taxon>
        <taxon>Bauhiniinae</taxon>
        <taxon>Bauhinia</taxon>
    </lineage>
</organism>
<name>A0ACB9LS38_BAUVA</name>
<sequence>MEQQKDNHVRRKKGGLVTMPFIFANEITEKLAVVGFNANMISYLTTQLHMPLTKAANTLTNFGGTSSLTPLLGAFISDAYAGKFWIITAASIIYQIGMITLTISAVLPQLRPLPCKGEEVCQQASGGQLAILYVSLLLGALGSGGIRPCVVAFGADQFDGSDPSQSTKTWRYFNWYYFVMGASILVAVTVLVYIQDNIGWGWGLGIPTMAMFLSIIAFLVGYPLYRHLDPSGSPFTRLIQVAVAAFKKRKLPHVCDPQLLYQNDQLDASISLGGKLLHSKQMRFLDKAAI</sequence>
<accession>A0ACB9LS38</accession>
<comment type="caution">
    <text evidence="1">The sequence shown here is derived from an EMBL/GenBank/DDBJ whole genome shotgun (WGS) entry which is preliminary data.</text>
</comment>
<keyword evidence="2" id="KW-1185">Reference proteome</keyword>
<dbReference type="Proteomes" id="UP000828941">
    <property type="component" value="Chromosome 11"/>
</dbReference>
<dbReference type="EMBL" id="CM039436">
    <property type="protein sequence ID" value="KAI4313942.1"/>
    <property type="molecule type" value="Genomic_DNA"/>
</dbReference>
<feature type="non-terminal residue" evidence="1">
    <location>
        <position position="290"/>
    </location>
</feature>
<proteinExistence type="predicted"/>
<evidence type="ECO:0000313" key="2">
    <source>
        <dbReference type="Proteomes" id="UP000828941"/>
    </source>
</evidence>
<gene>
    <name evidence="1" type="ORF">L6164_026883</name>
</gene>
<evidence type="ECO:0000313" key="1">
    <source>
        <dbReference type="EMBL" id="KAI4313942.1"/>
    </source>
</evidence>
<protein>
    <submittedName>
        <fullName evidence="1">Uncharacterized protein</fullName>
    </submittedName>
</protein>
<reference evidence="1 2" key="1">
    <citation type="journal article" date="2022" name="DNA Res.">
        <title>Chromosomal-level genome assembly of the orchid tree Bauhinia variegata (Leguminosae; Cercidoideae) supports the allotetraploid origin hypothesis of Bauhinia.</title>
        <authorList>
            <person name="Zhong Y."/>
            <person name="Chen Y."/>
            <person name="Zheng D."/>
            <person name="Pang J."/>
            <person name="Liu Y."/>
            <person name="Luo S."/>
            <person name="Meng S."/>
            <person name="Qian L."/>
            <person name="Wei D."/>
            <person name="Dai S."/>
            <person name="Zhou R."/>
        </authorList>
    </citation>
    <scope>NUCLEOTIDE SEQUENCE [LARGE SCALE GENOMIC DNA]</scope>
    <source>
        <strain evidence="1">BV-YZ2020</strain>
    </source>
</reference>